<evidence type="ECO:0000256" key="2">
    <source>
        <dbReference type="ARBA" id="ARBA00011006"/>
    </source>
</evidence>
<organism evidence="8 9">
    <name type="scientific">Desulfofustis limnaeus</name>
    <dbReference type="NCBI Taxonomy" id="2740163"/>
    <lineage>
        <taxon>Bacteria</taxon>
        <taxon>Pseudomonadati</taxon>
        <taxon>Thermodesulfobacteriota</taxon>
        <taxon>Desulfobulbia</taxon>
        <taxon>Desulfobulbales</taxon>
        <taxon>Desulfocapsaceae</taxon>
        <taxon>Desulfofustis</taxon>
    </lineage>
</organism>
<keyword evidence="4 7" id="KW-0812">Transmembrane</keyword>
<dbReference type="Proteomes" id="UP000830055">
    <property type="component" value="Chromosome"/>
</dbReference>
<evidence type="ECO:0000313" key="9">
    <source>
        <dbReference type="Proteomes" id="UP000830055"/>
    </source>
</evidence>
<feature type="transmembrane region" description="Helical" evidence="7">
    <location>
        <begin position="31"/>
        <end position="49"/>
    </location>
</feature>
<gene>
    <name evidence="8" type="ORF">DPPLL_22280</name>
</gene>
<dbReference type="PANTHER" id="PTHR33884:SF3">
    <property type="entry name" value="UPF0410 PROTEIN YMGE"/>
    <property type="match status" value="1"/>
</dbReference>
<dbReference type="Pfam" id="PF04226">
    <property type="entry name" value="Transgly_assoc"/>
    <property type="match status" value="1"/>
</dbReference>
<accession>A0ABM7WAC5</accession>
<comment type="similarity">
    <text evidence="2">Belongs to the UPF0410 family.</text>
</comment>
<keyword evidence="5 7" id="KW-1133">Transmembrane helix</keyword>
<evidence type="ECO:0000256" key="1">
    <source>
        <dbReference type="ARBA" id="ARBA00004651"/>
    </source>
</evidence>
<name>A0ABM7WAC5_9BACT</name>
<evidence type="ECO:0000256" key="7">
    <source>
        <dbReference type="SAM" id="Phobius"/>
    </source>
</evidence>
<proteinExistence type="inferred from homology"/>
<evidence type="ECO:0000313" key="8">
    <source>
        <dbReference type="EMBL" id="BDD87863.1"/>
    </source>
</evidence>
<dbReference type="PANTHER" id="PTHR33884">
    <property type="entry name" value="UPF0410 PROTEIN YMGE"/>
    <property type="match status" value="1"/>
</dbReference>
<dbReference type="EMBL" id="AP025516">
    <property type="protein sequence ID" value="BDD87863.1"/>
    <property type="molecule type" value="Genomic_DNA"/>
</dbReference>
<dbReference type="InterPro" id="IPR007341">
    <property type="entry name" value="Transgly_assoc"/>
</dbReference>
<feature type="transmembrane region" description="Helical" evidence="7">
    <location>
        <begin position="6"/>
        <end position="24"/>
    </location>
</feature>
<comment type="subcellular location">
    <subcellularLocation>
        <location evidence="1">Cell membrane</location>
        <topology evidence="1">Multi-pass membrane protein</topology>
    </subcellularLocation>
</comment>
<evidence type="ECO:0008006" key="10">
    <source>
        <dbReference type="Google" id="ProtNLM"/>
    </source>
</evidence>
<keyword evidence="6 7" id="KW-0472">Membrane</keyword>
<feature type="transmembrane region" description="Helical" evidence="7">
    <location>
        <begin position="55"/>
        <end position="77"/>
    </location>
</feature>
<reference evidence="8 9" key="1">
    <citation type="submission" date="2022-01" db="EMBL/GenBank/DDBJ databases">
        <title>Desulfofustis limnae sp. nov., a novel mesophilic sulfate-reducing bacterium isolated from marsh soil.</title>
        <authorList>
            <person name="Watanabe M."/>
            <person name="Takahashi A."/>
            <person name="Kojima H."/>
            <person name="Fukui M."/>
        </authorList>
    </citation>
    <scope>NUCLEOTIDE SEQUENCE [LARGE SCALE GENOMIC DNA]</scope>
    <source>
        <strain evidence="8 9">PPLL</strain>
    </source>
</reference>
<sequence length="85" mass="8498">MDLTSLLIFLALGAATGWLAGAVLHEGGFGLLGNILIGVIGGVVGGYLFRVLAIAAGGLIGSMVTAITGAVALLFLLKLFKKTKA</sequence>
<evidence type="ECO:0000256" key="6">
    <source>
        <dbReference type="ARBA" id="ARBA00023136"/>
    </source>
</evidence>
<evidence type="ECO:0000256" key="5">
    <source>
        <dbReference type="ARBA" id="ARBA00022989"/>
    </source>
</evidence>
<evidence type="ECO:0000256" key="4">
    <source>
        <dbReference type="ARBA" id="ARBA00022692"/>
    </source>
</evidence>
<keyword evidence="9" id="KW-1185">Reference proteome</keyword>
<evidence type="ECO:0000256" key="3">
    <source>
        <dbReference type="ARBA" id="ARBA00022475"/>
    </source>
</evidence>
<protein>
    <recommendedName>
        <fullName evidence="10">GlsB/YeaQ/YmgE family stress response membrane protein</fullName>
    </recommendedName>
</protein>
<keyword evidence="3" id="KW-1003">Cell membrane</keyword>
<dbReference type="RefSeq" id="WP_284151275.1">
    <property type="nucleotide sequence ID" value="NZ_AP025516.1"/>
</dbReference>